<gene>
    <name evidence="5" type="ORF">KK488_03585</name>
</gene>
<keyword evidence="3" id="KW-0804">Transcription</keyword>
<dbReference type="InterPro" id="IPR020449">
    <property type="entry name" value="Tscrpt_reg_AraC-type_HTH"/>
</dbReference>
<evidence type="ECO:0000256" key="1">
    <source>
        <dbReference type="ARBA" id="ARBA00023015"/>
    </source>
</evidence>
<evidence type="ECO:0000313" key="5">
    <source>
        <dbReference type="EMBL" id="MBT2186021.1"/>
    </source>
</evidence>
<comment type="caution">
    <text evidence="5">The sequence shown here is derived from an EMBL/GenBank/DDBJ whole genome shotgun (WGS) entry which is preliminary data.</text>
</comment>
<keyword evidence="1" id="KW-0805">Transcription regulation</keyword>
<dbReference type="Proteomes" id="UP001138757">
    <property type="component" value="Unassembled WGS sequence"/>
</dbReference>
<dbReference type="InterPro" id="IPR018060">
    <property type="entry name" value="HTH_AraC"/>
</dbReference>
<dbReference type="PANTHER" id="PTHR46796:SF14">
    <property type="entry name" value="TRANSCRIPTIONAL REGULATORY PROTEIN"/>
    <property type="match status" value="1"/>
</dbReference>
<dbReference type="RefSeq" id="WP_214621768.1">
    <property type="nucleotide sequence ID" value="NZ_JAHGAW010000002.1"/>
</dbReference>
<dbReference type="GO" id="GO:0043565">
    <property type="term" value="F:sequence-specific DNA binding"/>
    <property type="evidence" value="ECO:0007669"/>
    <property type="project" value="InterPro"/>
</dbReference>
<evidence type="ECO:0000313" key="6">
    <source>
        <dbReference type="Proteomes" id="UP001138757"/>
    </source>
</evidence>
<dbReference type="SUPFAM" id="SSF46689">
    <property type="entry name" value="Homeodomain-like"/>
    <property type="match status" value="2"/>
</dbReference>
<dbReference type="SMART" id="SM00342">
    <property type="entry name" value="HTH_ARAC"/>
    <property type="match status" value="1"/>
</dbReference>
<feature type="domain" description="HTH araC/xylS-type" evidence="4">
    <location>
        <begin position="1"/>
        <end position="93"/>
    </location>
</feature>
<dbReference type="PANTHER" id="PTHR46796">
    <property type="entry name" value="HTH-TYPE TRANSCRIPTIONAL ACTIVATOR RHAS-RELATED"/>
    <property type="match status" value="1"/>
</dbReference>
<dbReference type="PROSITE" id="PS01124">
    <property type="entry name" value="HTH_ARAC_FAMILY_2"/>
    <property type="match status" value="1"/>
</dbReference>
<evidence type="ECO:0000256" key="2">
    <source>
        <dbReference type="ARBA" id="ARBA00023125"/>
    </source>
</evidence>
<dbReference type="InterPro" id="IPR009057">
    <property type="entry name" value="Homeodomain-like_sf"/>
</dbReference>
<evidence type="ECO:0000256" key="3">
    <source>
        <dbReference type="ARBA" id="ARBA00023163"/>
    </source>
</evidence>
<dbReference type="PRINTS" id="PR00032">
    <property type="entry name" value="HTHARAC"/>
</dbReference>
<dbReference type="AlphaFoldDB" id="A0A9X1D9U8"/>
<reference evidence="5" key="1">
    <citation type="submission" date="2021-05" db="EMBL/GenBank/DDBJ databases">
        <title>Genome of Sphingobium sp. strain.</title>
        <authorList>
            <person name="Fan R."/>
        </authorList>
    </citation>
    <scope>NUCLEOTIDE SEQUENCE</scope>
    <source>
        <strain evidence="5">H33</strain>
    </source>
</reference>
<dbReference type="InterPro" id="IPR050204">
    <property type="entry name" value="AraC_XylS_family_regulators"/>
</dbReference>
<accession>A0A9X1D9U8</accession>
<protein>
    <submittedName>
        <fullName evidence="5">AraC family transcriptional regulator</fullName>
    </submittedName>
</protein>
<sequence length="107" mass="12110">MIEQLGRPVTIPEIARACRLSVSHFKRAFSNTVGVSPYNWFLLARVERAKFLLSETAMSLAEIALECGFVDQSHFTNTFVRKTGNTPYRWRRNACGSMMFGGGRYIA</sequence>
<dbReference type="Pfam" id="PF12833">
    <property type="entry name" value="HTH_18"/>
    <property type="match status" value="1"/>
</dbReference>
<dbReference type="EMBL" id="JAHGAW010000002">
    <property type="protein sequence ID" value="MBT2186021.1"/>
    <property type="molecule type" value="Genomic_DNA"/>
</dbReference>
<evidence type="ECO:0000259" key="4">
    <source>
        <dbReference type="PROSITE" id="PS01124"/>
    </source>
</evidence>
<keyword evidence="2" id="KW-0238">DNA-binding</keyword>
<proteinExistence type="predicted"/>
<dbReference type="PROSITE" id="PS00041">
    <property type="entry name" value="HTH_ARAC_FAMILY_1"/>
    <property type="match status" value="1"/>
</dbReference>
<dbReference type="GO" id="GO:0003700">
    <property type="term" value="F:DNA-binding transcription factor activity"/>
    <property type="evidence" value="ECO:0007669"/>
    <property type="project" value="InterPro"/>
</dbReference>
<keyword evidence="6" id="KW-1185">Reference proteome</keyword>
<dbReference type="InterPro" id="IPR018062">
    <property type="entry name" value="HTH_AraC-typ_CS"/>
</dbReference>
<name>A0A9X1D9U8_9SPHN</name>
<organism evidence="5 6">
    <name type="scientific">Sphingobium nicotianae</name>
    <dbReference type="NCBI Taxonomy" id="2782607"/>
    <lineage>
        <taxon>Bacteria</taxon>
        <taxon>Pseudomonadati</taxon>
        <taxon>Pseudomonadota</taxon>
        <taxon>Alphaproteobacteria</taxon>
        <taxon>Sphingomonadales</taxon>
        <taxon>Sphingomonadaceae</taxon>
        <taxon>Sphingobium</taxon>
    </lineage>
</organism>
<dbReference type="Gene3D" id="1.10.10.60">
    <property type="entry name" value="Homeodomain-like"/>
    <property type="match status" value="2"/>
</dbReference>